<accession>A0ABX3U3U2</accession>
<protein>
    <recommendedName>
        <fullName evidence="6">Major facilitator superfamily (MFS) profile domain-containing protein</fullName>
    </recommendedName>
</protein>
<evidence type="ECO:0000259" key="6">
    <source>
        <dbReference type="PROSITE" id="PS50850"/>
    </source>
</evidence>
<sequence length="97" mass="10647">MQSLFIARLFAGLFAGPATSIALAIVTDQVPTAQRGRAMAIVMGAFSVTAIGGVPFGLKLALWYSWSTPLLCREFVWRDNTHCRMGVITQYDPPSRR</sequence>
<evidence type="ECO:0000256" key="3">
    <source>
        <dbReference type="ARBA" id="ARBA00023136"/>
    </source>
</evidence>
<comment type="caution">
    <text evidence="7">The sequence shown here is derived from an EMBL/GenBank/DDBJ whole genome shotgun (WGS) entry which is preliminary data.</text>
</comment>
<feature type="chain" id="PRO_5045225486" description="Major facilitator superfamily (MFS) profile domain-containing protein" evidence="5">
    <location>
        <begin position="25"/>
        <end position="97"/>
    </location>
</feature>
<feature type="transmembrane region" description="Helical" evidence="4">
    <location>
        <begin position="40"/>
        <end position="64"/>
    </location>
</feature>
<evidence type="ECO:0000256" key="1">
    <source>
        <dbReference type="ARBA" id="ARBA00022692"/>
    </source>
</evidence>
<dbReference type="EMBL" id="MRWD01000010">
    <property type="protein sequence ID" value="ORJ22193.1"/>
    <property type="molecule type" value="Genomic_DNA"/>
</dbReference>
<feature type="signal peptide" evidence="5">
    <location>
        <begin position="1"/>
        <end position="24"/>
    </location>
</feature>
<keyword evidence="3 4" id="KW-0472">Membrane</keyword>
<evidence type="ECO:0000256" key="2">
    <source>
        <dbReference type="ARBA" id="ARBA00022989"/>
    </source>
</evidence>
<keyword evidence="2 4" id="KW-1133">Transmembrane helix</keyword>
<feature type="domain" description="Major facilitator superfamily (MFS) profile" evidence="6">
    <location>
        <begin position="1"/>
        <end position="97"/>
    </location>
</feature>
<dbReference type="Pfam" id="PF07690">
    <property type="entry name" value="MFS_1"/>
    <property type="match status" value="1"/>
</dbReference>
<proteinExistence type="predicted"/>
<dbReference type="Proteomes" id="UP000192722">
    <property type="component" value="Unassembled WGS sequence"/>
</dbReference>
<dbReference type="SUPFAM" id="SSF103473">
    <property type="entry name" value="MFS general substrate transporter"/>
    <property type="match status" value="1"/>
</dbReference>
<keyword evidence="8" id="KW-1185">Reference proteome</keyword>
<organism evidence="7 8">
    <name type="scientific">Rouxiella silvae</name>
    <dbReference type="NCBI Taxonomy" id="1646373"/>
    <lineage>
        <taxon>Bacteria</taxon>
        <taxon>Pseudomonadati</taxon>
        <taxon>Pseudomonadota</taxon>
        <taxon>Gammaproteobacteria</taxon>
        <taxon>Enterobacterales</taxon>
        <taxon>Yersiniaceae</taxon>
        <taxon>Rouxiella</taxon>
    </lineage>
</organism>
<evidence type="ECO:0000313" key="7">
    <source>
        <dbReference type="EMBL" id="ORJ22193.1"/>
    </source>
</evidence>
<dbReference type="PROSITE" id="PS50850">
    <property type="entry name" value="MFS"/>
    <property type="match status" value="1"/>
</dbReference>
<dbReference type="InterPro" id="IPR036259">
    <property type="entry name" value="MFS_trans_sf"/>
</dbReference>
<keyword evidence="1 4" id="KW-0812">Transmembrane</keyword>
<evidence type="ECO:0000256" key="5">
    <source>
        <dbReference type="SAM" id="SignalP"/>
    </source>
</evidence>
<keyword evidence="5" id="KW-0732">Signal</keyword>
<dbReference type="RefSeq" id="WP_084982522.1">
    <property type="nucleotide sequence ID" value="NZ_CBCSCF010000003.1"/>
</dbReference>
<dbReference type="InterPro" id="IPR011701">
    <property type="entry name" value="MFS"/>
</dbReference>
<dbReference type="Gene3D" id="1.20.1250.20">
    <property type="entry name" value="MFS general substrate transporter like domains"/>
    <property type="match status" value="1"/>
</dbReference>
<evidence type="ECO:0000313" key="8">
    <source>
        <dbReference type="Proteomes" id="UP000192722"/>
    </source>
</evidence>
<gene>
    <name evidence="7" type="ORF">BS639_06010</name>
</gene>
<name>A0ABX3U3U2_9GAMM</name>
<dbReference type="InterPro" id="IPR020846">
    <property type="entry name" value="MFS_dom"/>
</dbReference>
<reference evidence="7 8" key="1">
    <citation type="journal article" date="2017" name="Int. J. Syst. Evol. Microbiol.">
        <title>Rouxiella badensis sp. nov. and Rouxiella silvae sp. nov. isolated from peat bog soil in Germany and emendation of the genus description.</title>
        <authorList>
            <person name="Le Fleche-Mateos A."/>
            <person name="Kugler J.H."/>
            <person name="Hansen S.H."/>
            <person name="Syldatk C."/>
            <person name="Hausmann R."/>
            <person name="Lomprez F."/>
            <person name="Vandenbogaert M."/>
            <person name="Manuguerra J.C."/>
            <person name="Grimont P.A."/>
        </authorList>
    </citation>
    <scope>NUCLEOTIDE SEQUENCE [LARGE SCALE GENOMIC DNA]</scope>
    <source>
        <strain evidence="7 8">213</strain>
    </source>
</reference>
<evidence type="ECO:0000256" key="4">
    <source>
        <dbReference type="SAM" id="Phobius"/>
    </source>
</evidence>